<dbReference type="STRING" id="74649.A0A2P6Q2Q3"/>
<evidence type="ECO:0000256" key="1">
    <source>
        <dbReference type="ARBA" id="ARBA00010199"/>
    </source>
</evidence>
<evidence type="ECO:0000313" key="4">
    <source>
        <dbReference type="Proteomes" id="UP000238479"/>
    </source>
</evidence>
<dbReference type="PANTHER" id="PTHR11206">
    <property type="entry name" value="MULTIDRUG RESISTANCE PROTEIN"/>
    <property type="match status" value="1"/>
</dbReference>
<accession>A0A2P6Q2Q3</accession>
<keyword evidence="2" id="KW-1133">Transmembrane helix</keyword>
<feature type="transmembrane region" description="Helical" evidence="2">
    <location>
        <begin position="84"/>
        <end position="102"/>
    </location>
</feature>
<reference evidence="3 4" key="1">
    <citation type="journal article" date="2018" name="Nat. Genet.">
        <title>The Rosa genome provides new insights in the design of modern roses.</title>
        <authorList>
            <person name="Bendahmane M."/>
        </authorList>
    </citation>
    <scope>NUCLEOTIDE SEQUENCE [LARGE SCALE GENOMIC DNA]</scope>
    <source>
        <strain evidence="4">cv. Old Blush</strain>
    </source>
</reference>
<dbReference type="Pfam" id="PF01554">
    <property type="entry name" value="MatE"/>
    <property type="match status" value="1"/>
</dbReference>
<comment type="caution">
    <text evidence="3">The sequence shown here is derived from an EMBL/GenBank/DDBJ whole genome shotgun (WGS) entry which is preliminary data.</text>
</comment>
<protein>
    <submittedName>
        <fullName evidence="3">Putative multi antimicrobial extrusion protein</fullName>
    </submittedName>
</protein>
<dbReference type="GO" id="GO:0016020">
    <property type="term" value="C:membrane"/>
    <property type="evidence" value="ECO:0007669"/>
    <property type="project" value="InterPro"/>
</dbReference>
<keyword evidence="4" id="KW-1185">Reference proteome</keyword>
<dbReference type="Gramene" id="PRQ28467">
    <property type="protein sequence ID" value="PRQ28467"/>
    <property type="gene ID" value="RchiOBHm_Chr5g0003361"/>
</dbReference>
<gene>
    <name evidence="3" type="ORF">RchiOBHm_Chr5g0003361</name>
</gene>
<dbReference type="AlphaFoldDB" id="A0A2P6Q2Q3"/>
<dbReference type="InterPro" id="IPR002528">
    <property type="entry name" value="MATE_fam"/>
</dbReference>
<evidence type="ECO:0000256" key="2">
    <source>
        <dbReference type="SAM" id="Phobius"/>
    </source>
</evidence>
<keyword evidence="2" id="KW-0472">Membrane</keyword>
<proteinExistence type="inferred from homology"/>
<dbReference type="Proteomes" id="UP000238479">
    <property type="component" value="Chromosome 5"/>
</dbReference>
<organism evidence="3 4">
    <name type="scientific">Rosa chinensis</name>
    <name type="common">China rose</name>
    <dbReference type="NCBI Taxonomy" id="74649"/>
    <lineage>
        <taxon>Eukaryota</taxon>
        <taxon>Viridiplantae</taxon>
        <taxon>Streptophyta</taxon>
        <taxon>Embryophyta</taxon>
        <taxon>Tracheophyta</taxon>
        <taxon>Spermatophyta</taxon>
        <taxon>Magnoliopsida</taxon>
        <taxon>eudicotyledons</taxon>
        <taxon>Gunneridae</taxon>
        <taxon>Pentapetalae</taxon>
        <taxon>rosids</taxon>
        <taxon>fabids</taxon>
        <taxon>Rosales</taxon>
        <taxon>Rosaceae</taxon>
        <taxon>Rosoideae</taxon>
        <taxon>Rosoideae incertae sedis</taxon>
        <taxon>Rosa</taxon>
    </lineage>
</organism>
<feature type="transmembrane region" description="Helical" evidence="2">
    <location>
        <begin position="56"/>
        <end position="78"/>
    </location>
</feature>
<dbReference type="GO" id="GO:0042910">
    <property type="term" value="F:xenobiotic transmembrane transporter activity"/>
    <property type="evidence" value="ECO:0007669"/>
    <property type="project" value="InterPro"/>
</dbReference>
<sequence>MSTQIYCGHLGNLELAASSLGNTGIQVFAYGLMLGMGSAVETLCGQAYGAKKYDMLGVYLQRSTILLMATGIPVMFIYIFSEPILLALGESATIASAAAIFVY</sequence>
<evidence type="ECO:0000313" key="3">
    <source>
        <dbReference type="EMBL" id="PRQ28467.1"/>
    </source>
</evidence>
<dbReference type="EMBL" id="PDCK01000043">
    <property type="protein sequence ID" value="PRQ28467.1"/>
    <property type="molecule type" value="Genomic_DNA"/>
</dbReference>
<name>A0A2P6Q2Q3_ROSCH</name>
<dbReference type="GO" id="GO:0015297">
    <property type="term" value="F:antiporter activity"/>
    <property type="evidence" value="ECO:0007669"/>
    <property type="project" value="InterPro"/>
</dbReference>
<comment type="similarity">
    <text evidence="1">Belongs to the multi antimicrobial extrusion (MATE) (TC 2.A.66.1) family.</text>
</comment>
<keyword evidence="2" id="KW-0812">Transmembrane</keyword>